<comment type="caution">
    <text evidence="1">The sequence shown here is derived from an EMBL/GenBank/DDBJ whole genome shotgun (WGS) entry which is preliminary data.</text>
</comment>
<proteinExistence type="predicted"/>
<sequence>MTTDQSRPLHLIELFVREYGPAASGSLSPVNAVTCAHAIATAAHSGQVDKAGQAYIAHPARVAASLTDTTAVAVAWLHDVVEDTAVTLADLRRLFPAEIVDAVDAITRRDRETPDEYYTRIRRNPMAVTVKLADIADNAAPGRLAQLDDKTRNRLTRKYARARAALTAE</sequence>
<accession>A0ABV5XS34</accession>
<reference evidence="1 2" key="1">
    <citation type="submission" date="2024-09" db="EMBL/GenBank/DDBJ databases">
        <authorList>
            <person name="Sun Q."/>
            <person name="Mori K."/>
        </authorList>
    </citation>
    <scope>NUCLEOTIDE SEQUENCE [LARGE SCALE GENOMIC DNA]</scope>
    <source>
        <strain evidence="1 2">JCM 11411</strain>
    </source>
</reference>
<dbReference type="Pfam" id="PF13328">
    <property type="entry name" value="HD_4"/>
    <property type="match status" value="1"/>
</dbReference>
<evidence type="ECO:0000313" key="2">
    <source>
        <dbReference type="Proteomes" id="UP001589587"/>
    </source>
</evidence>
<organism evidence="1 2">
    <name type="scientific">Rhodococcus baikonurensis</name>
    <dbReference type="NCBI Taxonomy" id="172041"/>
    <lineage>
        <taxon>Bacteria</taxon>
        <taxon>Bacillati</taxon>
        <taxon>Actinomycetota</taxon>
        <taxon>Actinomycetes</taxon>
        <taxon>Mycobacteriales</taxon>
        <taxon>Nocardiaceae</taxon>
        <taxon>Rhodococcus</taxon>
        <taxon>Rhodococcus erythropolis group</taxon>
    </lineage>
</organism>
<dbReference type="RefSeq" id="WP_378377430.1">
    <property type="nucleotide sequence ID" value="NZ_JBHMAS010000108.1"/>
</dbReference>
<name>A0ABV5XS34_9NOCA</name>
<dbReference type="Gene3D" id="1.10.3210.10">
    <property type="entry name" value="Hypothetical protein af1432"/>
    <property type="match status" value="1"/>
</dbReference>
<evidence type="ECO:0000313" key="1">
    <source>
        <dbReference type="EMBL" id="MFB9785292.1"/>
    </source>
</evidence>
<dbReference type="PANTHER" id="PTHR46246">
    <property type="entry name" value="GUANOSINE-3',5'-BIS(DIPHOSPHATE) 3'-PYROPHOSPHOHYDROLASE MESH1"/>
    <property type="match status" value="1"/>
</dbReference>
<dbReference type="InterPro" id="IPR052194">
    <property type="entry name" value="MESH1"/>
</dbReference>
<keyword evidence="2" id="KW-1185">Reference proteome</keyword>
<dbReference type="Proteomes" id="UP001589587">
    <property type="component" value="Unassembled WGS sequence"/>
</dbReference>
<protein>
    <submittedName>
        <fullName evidence="1">HD domain-containing protein</fullName>
    </submittedName>
</protein>
<dbReference type="PANTHER" id="PTHR46246:SF1">
    <property type="entry name" value="GUANOSINE-3',5'-BIS(DIPHOSPHATE) 3'-PYROPHOSPHOHYDROLASE MESH1"/>
    <property type="match status" value="1"/>
</dbReference>
<dbReference type="SUPFAM" id="SSF109604">
    <property type="entry name" value="HD-domain/PDEase-like"/>
    <property type="match status" value="1"/>
</dbReference>
<gene>
    <name evidence="1" type="ORF">ACFFQ6_36945</name>
</gene>
<dbReference type="EMBL" id="JBHMAS010000108">
    <property type="protein sequence ID" value="MFB9785292.1"/>
    <property type="molecule type" value="Genomic_DNA"/>
</dbReference>